<dbReference type="PROSITE" id="PS01347">
    <property type="entry name" value="MRAY_1"/>
    <property type="match status" value="1"/>
</dbReference>
<dbReference type="STRING" id="3476.A0A2P5DH27"/>
<feature type="transmembrane region" description="Helical" evidence="1">
    <location>
        <begin position="119"/>
        <end position="136"/>
    </location>
</feature>
<name>A0A2P5DH27_PARAD</name>
<sequence length="216" mass="24665">MTLICLPTATVSNNDALSLAAHRLGMVGRGHKKHRIRYGVLLNIGLILFLTVLLLYVDGCAWRIVRLPLAPFYLTRSPFSPISHTGLLCWLCLRPFTLWVEDVSKGPARHSVKRRTPTMGGLFFVPVGVLVAKYITGFSSTEMFWLHKKITNQALTDMFRFFRIQVQKIIIFKSVRLIEFDFTWLVLVEFSKATRASKEFLKTLAFSLFLAASKPW</sequence>
<keyword evidence="1" id="KW-1133">Transmembrane helix</keyword>
<dbReference type="OrthoDB" id="2020675at2759"/>
<protein>
    <submittedName>
        <fullName evidence="2">Glycosyl transferase</fullName>
    </submittedName>
</protein>
<feature type="transmembrane region" description="Helical" evidence="1">
    <location>
        <begin position="36"/>
        <end position="57"/>
    </location>
</feature>
<dbReference type="Proteomes" id="UP000237105">
    <property type="component" value="Unassembled WGS sequence"/>
</dbReference>
<evidence type="ECO:0000313" key="2">
    <source>
        <dbReference type="EMBL" id="PON72599.1"/>
    </source>
</evidence>
<accession>A0A2P5DH27</accession>
<proteinExistence type="predicted"/>
<dbReference type="InterPro" id="IPR018480">
    <property type="entry name" value="PNAcMuramoyl-5peptid_Trfase_CS"/>
</dbReference>
<evidence type="ECO:0000313" key="3">
    <source>
        <dbReference type="Proteomes" id="UP000237105"/>
    </source>
</evidence>
<dbReference type="Pfam" id="PF10555">
    <property type="entry name" value="MraY_sig1"/>
    <property type="match status" value="1"/>
</dbReference>
<gene>
    <name evidence="2" type="ORF">PanWU01x14_063650</name>
</gene>
<keyword evidence="1" id="KW-0812">Transmembrane</keyword>
<keyword evidence="3" id="KW-1185">Reference proteome</keyword>
<reference evidence="3" key="1">
    <citation type="submission" date="2016-06" db="EMBL/GenBank/DDBJ databases">
        <title>Parallel loss of symbiosis genes in relatives of nitrogen-fixing non-legume Parasponia.</title>
        <authorList>
            <person name="Van Velzen R."/>
            <person name="Holmer R."/>
            <person name="Bu F."/>
            <person name="Rutten L."/>
            <person name="Van Zeijl A."/>
            <person name="Liu W."/>
            <person name="Santuari L."/>
            <person name="Cao Q."/>
            <person name="Sharma T."/>
            <person name="Shen D."/>
            <person name="Roswanjaya Y."/>
            <person name="Wardhani T."/>
            <person name="Kalhor M.S."/>
            <person name="Jansen J."/>
            <person name="Van den Hoogen J."/>
            <person name="Gungor B."/>
            <person name="Hartog M."/>
            <person name="Hontelez J."/>
            <person name="Verver J."/>
            <person name="Yang W.-C."/>
            <person name="Schijlen E."/>
            <person name="Repin R."/>
            <person name="Schilthuizen M."/>
            <person name="Schranz E."/>
            <person name="Heidstra R."/>
            <person name="Miyata K."/>
            <person name="Fedorova E."/>
            <person name="Kohlen W."/>
            <person name="Bisseling T."/>
            <person name="Smit S."/>
            <person name="Geurts R."/>
        </authorList>
    </citation>
    <scope>NUCLEOTIDE SEQUENCE [LARGE SCALE GENOMIC DNA]</scope>
    <source>
        <strain evidence="3">cv. WU1-14</strain>
    </source>
</reference>
<keyword evidence="2" id="KW-0808">Transferase</keyword>
<evidence type="ECO:0000256" key="1">
    <source>
        <dbReference type="SAM" id="Phobius"/>
    </source>
</evidence>
<dbReference type="EMBL" id="JXTB01000038">
    <property type="protein sequence ID" value="PON72599.1"/>
    <property type="molecule type" value="Genomic_DNA"/>
</dbReference>
<organism evidence="2 3">
    <name type="scientific">Parasponia andersonii</name>
    <name type="common">Sponia andersonii</name>
    <dbReference type="NCBI Taxonomy" id="3476"/>
    <lineage>
        <taxon>Eukaryota</taxon>
        <taxon>Viridiplantae</taxon>
        <taxon>Streptophyta</taxon>
        <taxon>Embryophyta</taxon>
        <taxon>Tracheophyta</taxon>
        <taxon>Spermatophyta</taxon>
        <taxon>Magnoliopsida</taxon>
        <taxon>eudicotyledons</taxon>
        <taxon>Gunneridae</taxon>
        <taxon>Pentapetalae</taxon>
        <taxon>rosids</taxon>
        <taxon>fabids</taxon>
        <taxon>Rosales</taxon>
        <taxon>Cannabaceae</taxon>
        <taxon>Parasponia</taxon>
    </lineage>
</organism>
<keyword evidence="1" id="KW-0472">Membrane</keyword>
<comment type="caution">
    <text evidence="2">The sequence shown here is derived from an EMBL/GenBank/DDBJ whole genome shotgun (WGS) entry which is preliminary data.</text>
</comment>
<dbReference type="AlphaFoldDB" id="A0A2P5DH27"/>
<dbReference type="GO" id="GO:0016740">
    <property type="term" value="F:transferase activity"/>
    <property type="evidence" value="ECO:0007669"/>
    <property type="project" value="UniProtKB-KW"/>
</dbReference>